<dbReference type="Pfam" id="PF00530">
    <property type="entry name" value="SRCR"/>
    <property type="match status" value="1"/>
</dbReference>
<dbReference type="Proteomes" id="UP000824540">
    <property type="component" value="Unassembled WGS sequence"/>
</dbReference>
<proteinExistence type="predicted"/>
<gene>
    <name evidence="5" type="ORF">JZ751_007485</name>
</gene>
<dbReference type="InterPro" id="IPR051481">
    <property type="entry name" value="BTB-POZ/Galectin-3-binding"/>
</dbReference>
<dbReference type="SUPFAM" id="SSF54695">
    <property type="entry name" value="POZ domain"/>
    <property type="match status" value="1"/>
</dbReference>
<keyword evidence="1 2" id="KW-1015">Disulfide bond</keyword>
<dbReference type="InterPro" id="IPR011705">
    <property type="entry name" value="BACK"/>
</dbReference>
<evidence type="ECO:0000259" key="4">
    <source>
        <dbReference type="PROSITE" id="PS50287"/>
    </source>
</evidence>
<dbReference type="SMART" id="SM00202">
    <property type="entry name" value="SR"/>
    <property type="match status" value="1"/>
</dbReference>
<feature type="signal peptide" evidence="3">
    <location>
        <begin position="1"/>
        <end position="21"/>
    </location>
</feature>
<organism evidence="5 6">
    <name type="scientific">Albula glossodonta</name>
    <name type="common">roundjaw bonefish</name>
    <dbReference type="NCBI Taxonomy" id="121402"/>
    <lineage>
        <taxon>Eukaryota</taxon>
        <taxon>Metazoa</taxon>
        <taxon>Chordata</taxon>
        <taxon>Craniata</taxon>
        <taxon>Vertebrata</taxon>
        <taxon>Euteleostomi</taxon>
        <taxon>Actinopterygii</taxon>
        <taxon>Neopterygii</taxon>
        <taxon>Teleostei</taxon>
        <taxon>Albuliformes</taxon>
        <taxon>Albulidae</taxon>
        <taxon>Albula</taxon>
    </lineage>
</organism>
<dbReference type="PROSITE" id="PS50287">
    <property type="entry name" value="SRCR_2"/>
    <property type="match status" value="1"/>
</dbReference>
<keyword evidence="6" id="KW-1185">Reference proteome</keyword>
<dbReference type="InterPro" id="IPR011333">
    <property type="entry name" value="SKP1/BTB/POZ_sf"/>
</dbReference>
<comment type="caution">
    <text evidence="2">Lacks conserved residue(s) required for the propagation of feature annotation.</text>
</comment>
<sequence length="507" mass="57702">MSARSFTPLLLLVCLTTHGYGRSGHIWLDDLDCKGTESSLPSCGFKGWGVTDCSHDEDAGVICDRDVTLNNSWVYPLDHSSGLSAQLGELFGSGRGCDFTITVQTAGGTPKEDRICAHSLILSLYPDSAFFNATKGFNGFTMEVVRECRPFVTMFLRYLYTRQIDVTVASARCLHQLASDLSIPQLQEDSGRLFTWMLPQDGSFHTQVSLYEYSVQTRDPVLQETCLQYLAWNCEALMGSPAWGNLSRDALQALLSRSDLVVPDEAFVLQGLESWVQAQKGSLGGCEDEEAEAALLREIRFPMMSAEHLYDLQFTSDLYARHSGLYREGTLEGFQFNVLPFIKLKKHMETRREQHSPRIYTAAPWSLYVNSTDRQREMYNHYSSYPNGVSKYFQTPVHNSAFFRANSITWSTEVFLSQQQCSSRGLRCDIIPLVWMRPSNGDLSRYRDTVRYSNKVVLSCDGEYVFHVQDFKDKWAWISGNFSSLQSYPCYTDQFFYRFVVTPEYVL</sequence>
<dbReference type="SMART" id="SM00875">
    <property type="entry name" value="BACK"/>
    <property type="match status" value="1"/>
</dbReference>
<dbReference type="PANTHER" id="PTHR24410">
    <property type="entry name" value="HL07962P-RELATED"/>
    <property type="match status" value="1"/>
</dbReference>
<dbReference type="AlphaFoldDB" id="A0A8T2N242"/>
<feature type="domain" description="SRCR" evidence="4">
    <location>
        <begin position="23"/>
        <end position="64"/>
    </location>
</feature>
<dbReference type="Gene3D" id="3.30.710.10">
    <property type="entry name" value="Potassium Channel Kv1.1, Chain A"/>
    <property type="match status" value="1"/>
</dbReference>
<dbReference type="GO" id="GO:0016020">
    <property type="term" value="C:membrane"/>
    <property type="evidence" value="ECO:0007669"/>
    <property type="project" value="InterPro"/>
</dbReference>
<dbReference type="InterPro" id="IPR001190">
    <property type="entry name" value="SRCR"/>
</dbReference>
<dbReference type="InterPro" id="IPR036772">
    <property type="entry name" value="SRCR-like_dom_sf"/>
</dbReference>
<dbReference type="Gene3D" id="1.25.40.420">
    <property type="match status" value="1"/>
</dbReference>
<name>A0A8T2N242_9TELE</name>
<keyword evidence="3" id="KW-0732">Signal</keyword>
<evidence type="ECO:0000256" key="3">
    <source>
        <dbReference type="SAM" id="SignalP"/>
    </source>
</evidence>
<reference evidence="5" key="1">
    <citation type="thesis" date="2021" institute="BYU ScholarsArchive" country="Provo, UT, USA">
        <title>Applications of and Algorithms for Genome Assembly and Genomic Analyses with an Emphasis on Marine Teleosts.</title>
        <authorList>
            <person name="Pickett B.D."/>
        </authorList>
    </citation>
    <scope>NUCLEOTIDE SEQUENCE</scope>
    <source>
        <strain evidence="5">HI-2016</strain>
    </source>
</reference>
<dbReference type="Gene3D" id="3.10.250.10">
    <property type="entry name" value="SRCR-like domain"/>
    <property type="match status" value="1"/>
</dbReference>
<comment type="caution">
    <text evidence="5">The sequence shown here is derived from an EMBL/GenBank/DDBJ whole genome shotgun (WGS) entry which is preliminary data.</text>
</comment>
<dbReference type="Pfam" id="PF07707">
    <property type="entry name" value="BACK"/>
    <property type="match status" value="1"/>
</dbReference>
<evidence type="ECO:0000313" key="5">
    <source>
        <dbReference type="EMBL" id="KAG9334549.1"/>
    </source>
</evidence>
<protein>
    <recommendedName>
        <fullName evidence="4">SRCR domain-containing protein</fullName>
    </recommendedName>
</protein>
<evidence type="ECO:0000313" key="6">
    <source>
        <dbReference type="Proteomes" id="UP000824540"/>
    </source>
</evidence>
<feature type="disulfide bond" evidence="2">
    <location>
        <begin position="33"/>
        <end position="43"/>
    </location>
</feature>
<evidence type="ECO:0000256" key="1">
    <source>
        <dbReference type="ARBA" id="ARBA00023157"/>
    </source>
</evidence>
<dbReference type="EMBL" id="JAFBMS010000145">
    <property type="protein sequence ID" value="KAG9334549.1"/>
    <property type="molecule type" value="Genomic_DNA"/>
</dbReference>
<feature type="chain" id="PRO_5035906600" description="SRCR domain-containing protein" evidence="3">
    <location>
        <begin position="22"/>
        <end position="507"/>
    </location>
</feature>
<dbReference type="SUPFAM" id="SSF56487">
    <property type="entry name" value="SRCR-like"/>
    <property type="match status" value="1"/>
</dbReference>
<evidence type="ECO:0000256" key="2">
    <source>
        <dbReference type="PROSITE-ProRule" id="PRU00196"/>
    </source>
</evidence>
<dbReference type="OrthoDB" id="25028at2759"/>
<dbReference type="PANTHER" id="PTHR24410:SF16">
    <property type="entry name" value="GALECTIN-3-BINDING PROTEIN"/>
    <property type="match status" value="1"/>
</dbReference>
<accession>A0A8T2N242</accession>